<comment type="caution">
    <text evidence="2">The sequence shown here is derived from an EMBL/GenBank/DDBJ whole genome shotgun (WGS) entry which is preliminary data.</text>
</comment>
<dbReference type="InterPro" id="IPR013423">
    <property type="entry name" value="CHP02594"/>
</dbReference>
<dbReference type="NCBIfam" id="TIGR02594">
    <property type="entry name" value="TIGR02594 family protein"/>
    <property type="match status" value="1"/>
</dbReference>
<feature type="domain" description="Peptidase C51" evidence="1">
    <location>
        <begin position="43"/>
        <end position="119"/>
    </location>
</feature>
<organism evidence="2 3">
    <name type="scientific">Neisseria meningitidis</name>
    <dbReference type="NCBI Taxonomy" id="487"/>
    <lineage>
        <taxon>Bacteria</taxon>
        <taxon>Pseudomonadati</taxon>
        <taxon>Pseudomonadota</taxon>
        <taxon>Betaproteobacteria</taxon>
        <taxon>Neisseriales</taxon>
        <taxon>Neisseriaceae</taxon>
        <taxon>Neisseria</taxon>
    </lineage>
</organism>
<gene>
    <name evidence="2" type="ORF">COH52_07620</name>
</gene>
<dbReference type="EMBL" id="NWZY01000019">
    <property type="protein sequence ID" value="RQK77919.1"/>
    <property type="molecule type" value="Genomic_DNA"/>
</dbReference>
<evidence type="ECO:0000313" key="2">
    <source>
        <dbReference type="EMBL" id="RQK77919.1"/>
    </source>
</evidence>
<dbReference type="RefSeq" id="WP_065826147.1">
    <property type="nucleotide sequence ID" value="NZ_CP012394.1"/>
</dbReference>
<sequence>MTQSNELPWLAEAGKHIGLKEIPGAKHNPIIQSWLKDLGAWWQDDETPWCGVFVAHCLKMAGRDIPKNWFRARAYETYGLPLEQPAYGCVATFTRKGGGHVGFVVGETEKGDLLIQSGNQSNGVNIAAFPRSRATSYRWPSKGGQLLLPDPSRYVLPTFTAAASKSEA</sequence>
<dbReference type="Pfam" id="PF05257">
    <property type="entry name" value="CHAP"/>
    <property type="match status" value="1"/>
</dbReference>
<reference evidence="2 3" key="1">
    <citation type="submission" date="2017-09" db="EMBL/GenBank/DDBJ databases">
        <title>Phenotypic and genotypic characterization of Colombian isolates of Neisseria meningitidis recovered from invasive disease.</title>
        <authorList>
            <person name="Duarte C."/>
            <person name="Gabastou J.M."/>
            <person name="Moreno J."/>
        </authorList>
    </citation>
    <scope>NUCLEOTIDE SEQUENCE [LARGE SCALE GENOMIC DNA]</scope>
    <source>
        <strain evidence="2 3">INS-Nm1012</strain>
    </source>
</reference>
<accession>A0A425B261</accession>
<protein>
    <submittedName>
        <fullName evidence="2">TIGR02594 family protein</fullName>
    </submittedName>
</protein>
<evidence type="ECO:0000313" key="3">
    <source>
        <dbReference type="Proteomes" id="UP000283666"/>
    </source>
</evidence>
<evidence type="ECO:0000259" key="1">
    <source>
        <dbReference type="Pfam" id="PF05257"/>
    </source>
</evidence>
<name>A0A425B261_NEIME</name>
<dbReference type="InterPro" id="IPR007921">
    <property type="entry name" value="CHAP_dom"/>
</dbReference>
<proteinExistence type="predicted"/>
<dbReference type="AlphaFoldDB" id="A0A425B261"/>
<dbReference type="Proteomes" id="UP000283666">
    <property type="component" value="Unassembled WGS sequence"/>
</dbReference>